<dbReference type="SUPFAM" id="SSF158472">
    <property type="entry name" value="HAMP domain-like"/>
    <property type="match status" value="1"/>
</dbReference>
<feature type="compositionally biased region" description="Polar residues" evidence="5">
    <location>
        <begin position="451"/>
        <end position="464"/>
    </location>
</feature>
<gene>
    <name evidence="8" type="ORF">GURASL_13830</name>
</gene>
<dbReference type="Pfam" id="PF12729">
    <property type="entry name" value="4HB_MCP_1"/>
    <property type="match status" value="1"/>
</dbReference>
<keyword evidence="3" id="KW-0807">Transducer</keyword>
<dbReference type="InterPro" id="IPR004090">
    <property type="entry name" value="Chemotax_Me-accpt_rcpt"/>
</dbReference>
<dbReference type="Pfam" id="PF00672">
    <property type="entry name" value="HAMP"/>
    <property type="match status" value="1"/>
</dbReference>
<reference evidence="8 9" key="1">
    <citation type="submission" date="2022-12" db="EMBL/GenBank/DDBJ databases">
        <title>Polyphasic characterization of Geotalea uranireducens NIT-SL11 newly isolated from a complex of sewage sludge and microbially reduced graphene oxide.</title>
        <authorList>
            <person name="Xie L."/>
            <person name="Yoshida N."/>
            <person name="Meng L."/>
        </authorList>
    </citation>
    <scope>NUCLEOTIDE SEQUENCE [LARGE SCALE GENOMIC DNA]</scope>
    <source>
        <strain evidence="8 9">NIT-SL11</strain>
    </source>
</reference>
<evidence type="ECO:0000256" key="2">
    <source>
        <dbReference type="ARBA" id="ARBA00029447"/>
    </source>
</evidence>
<evidence type="ECO:0000256" key="3">
    <source>
        <dbReference type="PROSITE-ProRule" id="PRU00284"/>
    </source>
</evidence>
<dbReference type="Proteomes" id="UP001317705">
    <property type="component" value="Chromosome"/>
</dbReference>
<feature type="domain" description="HAMP" evidence="7">
    <location>
        <begin position="386"/>
        <end position="436"/>
    </location>
</feature>
<accession>A0ABM8EJC1</accession>
<feature type="compositionally biased region" description="Low complexity" evidence="5">
    <location>
        <begin position="465"/>
        <end position="482"/>
    </location>
</feature>
<evidence type="ECO:0000256" key="1">
    <source>
        <dbReference type="ARBA" id="ARBA00022500"/>
    </source>
</evidence>
<feature type="region of interest" description="Disordered" evidence="5">
    <location>
        <begin position="451"/>
        <end position="493"/>
    </location>
</feature>
<dbReference type="PANTHER" id="PTHR43531:SF11">
    <property type="entry name" value="METHYL-ACCEPTING CHEMOTAXIS PROTEIN 3"/>
    <property type="match status" value="1"/>
</dbReference>
<evidence type="ECO:0008006" key="10">
    <source>
        <dbReference type="Google" id="ProtNLM"/>
    </source>
</evidence>
<dbReference type="PANTHER" id="PTHR43531">
    <property type="entry name" value="PROTEIN ICFG"/>
    <property type="match status" value="1"/>
</dbReference>
<feature type="compositionally biased region" description="Polar residues" evidence="5">
    <location>
        <begin position="483"/>
        <end position="493"/>
    </location>
</feature>
<evidence type="ECO:0000256" key="4">
    <source>
        <dbReference type="SAM" id="Coils"/>
    </source>
</evidence>
<dbReference type="InterPro" id="IPR003660">
    <property type="entry name" value="HAMP_dom"/>
</dbReference>
<dbReference type="Pfam" id="PF00015">
    <property type="entry name" value="MCPsignal"/>
    <property type="match status" value="1"/>
</dbReference>
<keyword evidence="4" id="KW-0175">Coiled coil</keyword>
<keyword evidence="1" id="KW-0145">Chemotaxis</keyword>
<dbReference type="Pfam" id="PF18947">
    <property type="entry name" value="HAMP_2"/>
    <property type="match status" value="1"/>
</dbReference>
<evidence type="ECO:0000313" key="8">
    <source>
        <dbReference type="EMBL" id="BDV42460.1"/>
    </source>
</evidence>
<dbReference type="EMBL" id="AP027151">
    <property type="protein sequence ID" value="BDV42460.1"/>
    <property type="molecule type" value="Genomic_DNA"/>
</dbReference>
<evidence type="ECO:0000313" key="9">
    <source>
        <dbReference type="Proteomes" id="UP001317705"/>
    </source>
</evidence>
<proteinExistence type="inferred from homology"/>
<dbReference type="Gene3D" id="1.10.287.950">
    <property type="entry name" value="Methyl-accepting chemotaxis protein"/>
    <property type="match status" value="1"/>
</dbReference>
<comment type="similarity">
    <text evidence="2">Belongs to the methyl-accepting chemotaxis (MCP) protein family.</text>
</comment>
<dbReference type="CDD" id="cd06225">
    <property type="entry name" value="HAMP"/>
    <property type="match status" value="3"/>
</dbReference>
<organism evidence="8 9">
    <name type="scientific">Geotalea uraniireducens</name>
    <dbReference type="NCBI Taxonomy" id="351604"/>
    <lineage>
        <taxon>Bacteria</taxon>
        <taxon>Pseudomonadati</taxon>
        <taxon>Thermodesulfobacteriota</taxon>
        <taxon>Desulfuromonadia</taxon>
        <taxon>Geobacterales</taxon>
        <taxon>Geobacteraceae</taxon>
        <taxon>Geotalea</taxon>
    </lineage>
</organism>
<dbReference type="PRINTS" id="PR00260">
    <property type="entry name" value="CHEMTRNSDUCR"/>
</dbReference>
<dbReference type="Gene3D" id="1.20.120.1530">
    <property type="match status" value="1"/>
</dbReference>
<dbReference type="SMART" id="SM00304">
    <property type="entry name" value="HAMP"/>
    <property type="match status" value="2"/>
</dbReference>
<feature type="coiled-coil region" evidence="4">
    <location>
        <begin position="86"/>
        <end position="113"/>
    </location>
</feature>
<feature type="domain" description="Methyl-accepting transducer" evidence="6">
    <location>
        <begin position="441"/>
        <end position="656"/>
    </location>
</feature>
<feature type="coiled-coil region" evidence="4">
    <location>
        <begin position="627"/>
        <end position="654"/>
    </location>
</feature>
<dbReference type="SMART" id="SM00283">
    <property type="entry name" value="MA"/>
    <property type="match status" value="1"/>
</dbReference>
<evidence type="ECO:0000259" key="7">
    <source>
        <dbReference type="PROSITE" id="PS50885"/>
    </source>
</evidence>
<dbReference type="SUPFAM" id="SSF58104">
    <property type="entry name" value="Methyl-accepting chemotaxis protein (MCP) signaling domain"/>
    <property type="match status" value="1"/>
</dbReference>
<keyword evidence="9" id="KW-1185">Reference proteome</keyword>
<dbReference type="Gene3D" id="6.10.340.10">
    <property type="match status" value="1"/>
</dbReference>
<protein>
    <recommendedName>
        <fullName evidence="10">Methyl-accepting chemotaxis protein</fullName>
    </recommendedName>
</protein>
<sequence>MKLANLKIGKRLGLGFGLVLLLLLLVAASGYWGLHILTGATSQMAHHEARVAEHSARLRANVLGMRRFEKDAFINMGSPEKVAEYYGKWKEQLDHASARIADLEKVVESQQDLELIKGMKENLAGYVAGFNKVYNQVTAGKITSTKDANAAIGQYKDEIHKLEGAAQDFADQGNKRMAKQEQVVQQVATKSTTVMLCLTLLAVLACVAISVIITRSITAPLLEGVSIANRLATGDLEMTIEVARADEAGELLAAMKNMVESLRESALAAEKVANGDLTVAVRIRSEKDLLGKNLNAMVTTVKGLLGETDRLIQAVQAGKLDNRGDATACNGAWSELVAGINRLIDAFVTPINATAGYLERIARGDVPPPLSETYYGDFNEIKNNLNALIEALTGITATAQQIAAGDLRVEIRERSAQDELMQALASMVAKLREVVTEVIVAADNVASGSQELSASSEQMSQGATEQAAAAEEASSSMEEMSSNIRQNADNASQTEKIAVKSATDASDGGKAVSETVTAMKEIAGKISIIEEIARQTNLLALNAAIEAARAGEHGKGFAVVAAEVRKLAERSQKAAGEISELSSTSVEVAEKAGAMLARMVPDIQRTADLVQEISAASREQDTGAEQINRAIQQLDQVIQQNASAAEEMASTSEELASQAEQLQTSIAFFKVDDVRLARRHVASAKQAKKQLAAHIGGRQAAAATAAGKAAVDGVVLEMLQDHDSVDQEFERY</sequence>
<dbReference type="RefSeq" id="WP_282002925.1">
    <property type="nucleotide sequence ID" value="NZ_AP027151.1"/>
</dbReference>
<name>A0ABM8EJC1_9BACT</name>
<evidence type="ECO:0000259" key="6">
    <source>
        <dbReference type="PROSITE" id="PS50111"/>
    </source>
</evidence>
<dbReference type="InterPro" id="IPR051310">
    <property type="entry name" value="MCP_chemotaxis"/>
</dbReference>
<feature type="domain" description="HAMP" evidence="7">
    <location>
        <begin position="215"/>
        <end position="267"/>
    </location>
</feature>
<dbReference type="InterPro" id="IPR024478">
    <property type="entry name" value="HlyB_4HB_MCP"/>
</dbReference>
<dbReference type="PROSITE" id="PS50111">
    <property type="entry name" value="CHEMOTAXIS_TRANSDUC_2"/>
    <property type="match status" value="1"/>
</dbReference>
<dbReference type="PROSITE" id="PS50885">
    <property type="entry name" value="HAMP"/>
    <property type="match status" value="2"/>
</dbReference>
<evidence type="ECO:0000256" key="5">
    <source>
        <dbReference type="SAM" id="MobiDB-lite"/>
    </source>
</evidence>
<dbReference type="InterPro" id="IPR004089">
    <property type="entry name" value="MCPsignal_dom"/>
</dbReference>